<dbReference type="SMART" id="SM00855">
    <property type="entry name" value="PGAM"/>
    <property type="match status" value="1"/>
</dbReference>
<evidence type="ECO:0000313" key="3">
    <source>
        <dbReference type="EMBL" id="MBD1319988.1"/>
    </source>
</evidence>
<evidence type="ECO:0000256" key="1">
    <source>
        <dbReference type="ARBA" id="ARBA00023152"/>
    </source>
</evidence>
<protein>
    <submittedName>
        <fullName evidence="3">Histidine phosphatase family protein</fullName>
    </submittedName>
</protein>
<keyword evidence="4" id="KW-1185">Reference proteome</keyword>
<keyword evidence="2" id="KW-0413">Isomerase</keyword>
<dbReference type="Proteomes" id="UP000602395">
    <property type="component" value="Unassembled WGS sequence"/>
</dbReference>
<evidence type="ECO:0000256" key="2">
    <source>
        <dbReference type="ARBA" id="ARBA00023235"/>
    </source>
</evidence>
<dbReference type="InterPro" id="IPR029033">
    <property type="entry name" value="His_PPase_superfam"/>
</dbReference>
<dbReference type="PANTHER" id="PTHR48100:SF1">
    <property type="entry name" value="HISTIDINE PHOSPHATASE FAMILY PROTEIN-RELATED"/>
    <property type="match status" value="1"/>
</dbReference>
<dbReference type="Gene3D" id="3.40.50.1240">
    <property type="entry name" value="Phosphoglycerate mutase-like"/>
    <property type="match status" value="1"/>
</dbReference>
<dbReference type="PANTHER" id="PTHR48100">
    <property type="entry name" value="BROAD-SPECIFICITY PHOSPHATASE YOR283W-RELATED"/>
    <property type="match status" value="1"/>
</dbReference>
<reference evidence="3 4" key="1">
    <citation type="submission" date="2020-09" db="EMBL/GenBank/DDBJ databases">
        <title>Novel species in genus Gordonia.</title>
        <authorList>
            <person name="Zhang G."/>
        </authorList>
    </citation>
    <scope>NUCLEOTIDE SEQUENCE [LARGE SCALE GENOMIC DNA]</scope>
    <source>
        <strain evidence="3 4">ON-33</strain>
    </source>
</reference>
<gene>
    <name evidence="3" type="ORF">IDF66_10350</name>
</gene>
<keyword evidence="1" id="KW-0324">Glycolysis</keyword>
<dbReference type="SUPFAM" id="SSF53254">
    <property type="entry name" value="Phosphoglycerate mutase-like"/>
    <property type="match status" value="1"/>
</dbReference>
<dbReference type="RefSeq" id="WP_164308159.1">
    <property type="nucleotide sequence ID" value="NZ_BAABAD010000004.1"/>
</dbReference>
<dbReference type="InterPro" id="IPR050275">
    <property type="entry name" value="PGM_Phosphatase"/>
</dbReference>
<comment type="caution">
    <text evidence="3">The sequence shown here is derived from an EMBL/GenBank/DDBJ whole genome shotgun (WGS) entry which is preliminary data.</text>
</comment>
<evidence type="ECO:0000313" key="4">
    <source>
        <dbReference type="Proteomes" id="UP000602395"/>
    </source>
</evidence>
<proteinExistence type="predicted"/>
<dbReference type="InterPro" id="IPR013078">
    <property type="entry name" value="His_Pase_superF_clade-1"/>
</dbReference>
<dbReference type="InterPro" id="IPR001345">
    <property type="entry name" value="PG/BPGM_mutase_AS"/>
</dbReference>
<organism evidence="3 4">
    <name type="scientific">Gordonia hankookensis</name>
    <dbReference type="NCBI Taxonomy" id="589403"/>
    <lineage>
        <taxon>Bacteria</taxon>
        <taxon>Bacillati</taxon>
        <taxon>Actinomycetota</taxon>
        <taxon>Actinomycetes</taxon>
        <taxon>Mycobacteriales</taxon>
        <taxon>Gordoniaceae</taxon>
        <taxon>Gordonia</taxon>
    </lineage>
</organism>
<accession>A0ABR7WB08</accession>
<dbReference type="PROSITE" id="PS00175">
    <property type="entry name" value="PG_MUTASE"/>
    <property type="match status" value="1"/>
</dbReference>
<dbReference type="CDD" id="cd07067">
    <property type="entry name" value="HP_PGM_like"/>
    <property type="match status" value="1"/>
</dbReference>
<name>A0ABR7WB08_9ACTN</name>
<sequence length="230" mass="24057">MGVIYLVRHGQADPNAYGIQGTDDPAPNGPGGLTDTGVMQARLTGALLASLTDKVTAAVSGDLPRQSQTLAGVLAAFDSAPTPEVDPDWNEYALPALVGSASAEEYRDGRSYQQRLDAGLAEWIADTAEHHEAGGETYRDFDARISAAAARAVALAGSGQTVVVVSSAGSITRWLGQLWDIPAQTWPLLSRTMVNASVSKLIVGRSGVSVVSFNEHAHLADRDGGVATFR</sequence>
<dbReference type="Pfam" id="PF00300">
    <property type="entry name" value="His_Phos_1"/>
    <property type="match status" value="1"/>
</dbReference>
<dbReference type="EMBL" id="JACWMS010000002">
    <property type="protein sequence ID" value="MBD1319988.1"/>
    <property type="molecule type" value="Genomic_DNA"/>
</dbReference>